<keyword evidence="2" id="KW-1185">Reference proteome</keyword>
<name>A0ABN7TV51_9BACL</name>
<organism evidence="1 2">
    <name type="scientific">Paenibacillus allorhizosphaerae</name>
    <dbReference type="NCBI Taxonomy" id="2849866"/>
    <lineage>
        <taxon>Bacteria</taxon>
        <taxon>Bacillati</taxon>
        <taxon>Bacillota</taxon>
        <taxon>Bacilli</taxon>
        <taxon>Bacillales</taxon>
        <taxon>Paenibacillaceae</taxon>
        <taxon>Paenibacillus</taxon>
    </lineage>
</organism>
<reference evidence="1 2" key="1">
    <citation type="submission" date="2021-06" db="EMBL/GenBank/DDBJ databases">
        <authorList>
            <person name="Criscuolo A."/>
        </authorList>
    </citation>
    <scope>NUCLEOTIDE SEQUENCE [LARGE SCALE GENOMIC DNA]</scope>
    <source>
        <strain evidence="2">CIP 111802</strain>
    </source>
</reference>
<sequence length="56" mass="6403">MEDFKKEQVSETKEVKKLVLNKETVRVLSDEELKNAAGGRPYVTKWWSGCGGTCWI</sequence>
<gene>
    <name evidence="1" type="ORF">PAECIP111802_06557</name>
</gene>
<dbReference type="Proteomes" id="UP000730618">
    <property type="component" value="Unassembled WGS sequence"/>
</dbReference>
<protein>
    <submittedName>
        <fullName evidence="1">Uncharacterized protein</fullName>
    </submittedName>
</protein>
<dbReference type="NCBIfam" id="NF038153">
    <property type="entry name" value="lant_leader_L1a"/>
    <property type="match status" value="1"/>
</dbReference>
<dbReference type="RefSeq" id="WP_218102749.1">
    <property type="nucleotide sequence ID" value="NZ_CAJVCE010000032.1"/>
</dbReference>
<accession>A0ABN7TV51</accession>
<evidence type="ECO:0000313" key="1">
    <source>
        <dbReference type="EMBL" id="CAG7656903.1"/>
    </source>
</evidence>
<dbReference type="EMBL" id="CAJVCE010000032">
    <property type="protein sequence ID" value="CAG7656903.1"/>
    <property type="molecule type" value="Genomic_DNA"/>
</dbReference>
<proteinExistence type="predicted"/>
<comment type="caution">
    <text evidence="1">The sequence shown here is derived from an EMBL/GenBank/DDBJ whole genome shotgun (WGS) entry which is preliminary data.</text>
</comment>
<evidence type="ECO:0000313" key="2">
    <source>
        <dbReference type="Proteomes" id="UP000730618"/>
    </source>
</evidence>
<dbReference type="InterPro" id="IPR058238">
    <property type="entry name" value="Lant_leader_dom"/>
</dbReference>